<dbReference type="OrthoDB" id="4045395at2759"/>
<evidence type="ECO:0000256" key="2">
    <source>
        <dbReference type="ARBA" id="ARBA00004496"/>
    </source>
</evidence>
<dbReference type="Gene3D" id="2.40.128.320">
    <property type="entry name" value="Protein HRI1, N-terminal domain"/>
    <property type="match status" value="1"/>
</dbReference>
<name>R7S7E3_TRAVS</name>
<accession>R7S7E3</accession>
<dbReference type="OMA" id="TVERWEW"/>
<evidence type="ECO:0000313" key="8">
    <source>
        <dbReference type="Proteomes" id="UP000054317"/>
    </source>
</evidence>
<reference evidence="8" key="1">
    <citation type="journal article" date="2012" name="Science">
        <title>The Paleozoic origin of enzymatic lignin decomposition reconstructed from 31 fungal genomes.</title>
        <authorList>
            <person name="Floudas D."/>
            <person name="Binder M."/>
            <person name="Riley R."/>
            <person name="Barry K."/>
            <person name="Blanchette R.A."/>
            <person name="Henrissat B."/>
            <person name="Martinez A.T."/>
            <person name="Otillar R."/>
            <person name="Spatafora J.W."/>
            <person name="Yadav J.S."/>
            <person name="Aerts A."/>
            <person name="Benoit I."/>
            <person name="Boyd A."/>
            <person name="Carlson A."/>
            <person name="Copeland A."/>
            <person name="Coutinho P.M."/>
            <person name="de Vries R.P."/>
            <person name="Ferreira P."/>
            <person name="Findley K."/>
            <person name="Foster B."/>
            <person name="Gaskell J."/>
            <person name="Glotzer D."/>
            <person name="Gorecki P."/>
            <person name="Heitman J."/>
            <person name="Hesse C."/>
            <person name="Hori C."/>
            <person name="Igarashi K."/>
            <person name="Jurgens J.A."/>
            <person name="Kallen N."/>
            <person name="Kersten P."/>
            <person name="Kohler A."/>
            <person name="Kuees U."/>
            <person name="Kumar T.K.A."/>
            <person name="Kuo A."/>
            <person name="LaButti K."/>
            <person name="Larrondo L.F."/>
            <person name="Lindquist E."/>
            <person name="Ling A."/>
            <person name="Lombard V."/>
            <person name="Lucas S."/>
            <person name="Lundell T."/>
            <person name="Martin R."/>
            <person name="McLaughlin D.J."/>
            <person name="Morgenstern I."/>
            <person name="Morin E."/>
            <person name="Murat C."/>
            <person name="Nagy L.G."/>
            <person name="Nolan M."/>
            <person name="Ohm R.A."/>
            <person name="Patyshakuliyeva A."/>
            <person name="Rokas A."/>
            <person name="Ruiz-Duenas F.J."/>
            <person name="Sabat G."/>
            <person name="Salamov A."/>
            <person name="Samejima M."/>
            <person name="Schmutz J."/>
            <person name="Slot J.C."/>
            <person name="St John F."/>
            <person name="Stenlid J."/>
            <person name="Sun H."/>
            <person name="Sun S."/>
            <person name="Syed K."/>
            <person name="Tsang A."/>
            <person name="Wiebenga A."/>
            <person name="Young D."/>
            <person name="Pisabarro A."/>
            <person name="Eastwood D.C."/>
            <person name="Martin F."/>
            <person name="Cullen D."/>
            <person name="Grigoriev I.V."/>
            <person name="Hibbett D.S."/>
        </authorList>
    </citation>
    <scope>NUCLEOTIDE SEQUENCE [LARGE SCALE GENOMIC DNA]</scope>
    <source>
        <strain evidence="8">FP-101664</strain>
    </source>
</reference>
<evidence type="ECO:0000256" key="3">
    <source>
        <dbReference type="ARBA" id="ARBA00005229"/>
    </source>
</evidence>
<dbReference type="CDD" id="cd11692">
    <property type="entry name" value="HRI1_N_like"/>
    <property type="match status" value="1"/>
</dbReference>
<keyword evidence="8" id="KW-1185">Reference proteome</keyword>
<dbReference type="InterPro" id="IPR043047">
    <property type="entry name" value="Hri1_N_sf"/>
</dbReference>
<gene>
    <name evidence="7" type="ORF">TRAVEDRAFT_137256</name>
</gene>
<evidence type="ECO:0000256" key="4">
    <source>
        <dbReference type="ARBA" id="ARBA00017063"/>
    </source>
</evidence>
<dbReference type="Pfam" id="PF16815">
    <property type="entry name" value="HRI1"/>
    <property type="match status" value="1"/>
</dbReference>
<dbReference type="CDD" id="cd11693">
    <property type="entry name" value="HRI1_C_like"/>
    <property type="match status" value="1"/>
</dbReference>
<evidence type="ECO:0000256" key="6">
    <source>
        <dbReference type="ARBA" id="ARBA00023242"/>
    </source>
</evidence>
<organism evidence="7 8">
    <name type="scientific">Trametes versicolor (strain FP-101664)</name>
    <name type="common">White-rot fungus</name>
    <name type="synonym">Coriolus versicolor</name>
    <dbReference type="NCBI Taxonomy" id="717944"/>
    <lineage>
        <taxon>Eukaryota</taxon>
        <taxon>Fungi</taxon>
        <taxon>Dikarya</taxon>
        <taxon>Basidiomycota</taxon>
        <taxon>Agaricomycotina</taxon>
        <taxon>Agaricomycetes</taxon>
        <taxon>Polyporales</taxon>
        <taxon>Polyporaceae</taxon>
        <taxon>Trametes</taxon>
    </lineage>
</organism>
<keyword evidence="5" id="KW-0963">Cytoplasm</keyword>
<protein>
    <recommendedName>
        <fullName evidence="4">Protein HRI1</fullName>
    </recommendedName>
</protein>
<evidence type="ECO:0000256" key="5">
    <source>
        <dbReference type="ARBA" id="ARBA00022490"/>
    </source>
</evidence>
<dbReference type="GO" id="GO:0005634">
    <property type="term" value="C:nucleus"/>
    <property type="evidence" value="ECO:0007669"/>
    <property type="project" value="UniProtKB-SubCell"/>
</dbReference>
<dbReference type="InterPro" id="IPR038744">
    <property type="entry name" value="Hri1_N"/>
</dbReference>
<dbReference type="GO" id="GO:0005737">
    <property type="term" value="C:cytoplasm"/>
    <property type="evidence" value="ECO:0007669"/>
    <property type="project" value="UniProtKB-SubCell"/>
</dbReference>
<proteinExistence type="inferred from homology"/>
<dbReference type="InterPro" id="IPR031818">
    <property type="entry name" value="Hri1"/>
</dbReference>
<evidence type="ECO:0000313" key="7">
    <source>
        <dbReference type="EMBL" id="EIW51527.1"/>
    </source>
</evidence>
<dbReference type="AlphaFoldDB" id="R7S7E3"/>
<sequence length="235" mass="26267">MSISERLYIRWFPDEASEPTSTLVLTTPNRHFVDLRFFNVSSGPSSDDSAPSAERFFTALEWGIGGLSVGTPERGKWVHEISSRTEHPEKETDEGDMFPHPTLPDVALERGHMAHPDSGEVREYEEAWKSLPILSVGGPRPDERVAIFLQMREDSTTGTARRGAIVRVGQHCQGIVRDGKDVSVQRWSWTNEGWKKVGQVGDFDIPCDAAWTGVREGDTVERGHAVWDVKEVALL</sequence>
<evidence type="ECO:0000256" key="1">
    <source>
        <dbReference type="ARBA" id="ARBA00004123"/>
    </source>
</evidence>
<dbReference type="RefSeq" id="XP_008045577.1">
    <property type="nucleotide sequence ID" value="XM_008047386.1"/>
</dbReference>
<dbReference type="KEGG" id="tvs:TRAVEDRAFT_137256"/>
<dbReference type="Proteomes" id="UP000054317">
    <property type="component" value="Unassembled WGS sequence"/>
</dbReference>
<dbReference type="GeneID" id="19408963"/>
<dbReference type="EMBL" id="JH711800">
    <property type="protein sequence ID" value="EIW51527.1"/>
    <property type="molecule type" value="Genomic_DNA"/>
</dbReference>
<keyword evidence="6" id="KW-0539">Nucleus</keyword>
<comment type="similarity">
    <text evidence="3">Belongs to the HRI1 family.</text>
</comment>
<comment type="subcellular location">
    <subcellularLocation>
        <location evidence="2">Cytoplasm</location>
    </subcellularLocation>
    <subcellularLocation>
        <location evidence="1">Nucleus</location>
    </subcellularLocation>
</comment>